<dbReference type="AlphaFoldDB" id="A0AA96JTM1"/>
<feature type="region of interest" description="Disordered" evidence="1">
    <location>
        <begin position="1"/>
        <end position="28"/>
    </location>
</feature>
<name>A0AA96JTM1_9BACT</name>
<dbReference type="KEGG" id="nall:PP769_08065"/>
<dbReference type="Proteomes" id="UP001302719">
    <property type="component" value="Chromosome"/>
</dbReference>
<feature type="compositionally biased region" description="Basic residues" evidence="1">
    <location>
        <begin position="1"/>
        <end position="11"/>
    </location>
</feature>
<evidence type="ECO:0000256" key="1">
    <source>
        <dbReference type="SAM" id="MobiDB-lite"/>
    </source>
</evidence>
<proteinExistence type="predicted"/>
<accession>A0AA96JTM1</accession>
<keyword evidence="3" id="KW-1185">Reference proteome</keyword>
<sequence length="208" mass="22656">MTKKQPSKRPAKPTEPEPINKRKVNPAKFPSDLPLKDLKELFEPVTGWRNVGFFVFPIETLSPAKTVGRGRTNLTLIRPTIVQVDVNTSSGAKPYAGFDRRESPTRDPAVSMHFEPKAYGITAVSTYVMVFTIEVIGQSSTFDLSGYAGGGTMANSGPRTLSGQTTVSLVLRNVPPSAEVWGAITQTAGGQWNWYTVQARYPALVVKA</sequence>
<evidence type="ECO:0000313" key="2">
    <source>
        <dbReference type="EMBL" id="WNM59698.1"/>
    </source>
</evidence>
<reference evidence="2 3" key="1">
    <citation type="submission" date="2023-01" db="EMBL/GenBank/DDBJ databases">
        <title>Cultivation and genomic characterization of new, ubiquitous marine nitrite-oxidizing bacteria from the Nitrospirales.</title>
        <authorList>
            <person name="Mueller A.J."/>
            <person name="Daebeler A."/>
            <person name="Herbold C.W."/>
            <person name="Kirkegaard R.H."/>
            <person name="Daims H."/>
        </authorList>
    </citation>
    <scope>NUCLEOTIDE SEQUENCE [LARGE SCALE GENOMIC DNA]</scope>
    <source>
        <strain evidence="2 3">VA</strain>
    </source>
</reference>
<organism evidence="2 3">
    <name type="scientific">Candidatus Nitrospira allomarina</name>
    <dbReference type="NCBI Taxonomy" id="3020900"/>
    <lineage>
        <taxon>Bacteria</taxon>
        <taxon>Pseudomonadati</taxon>
        <taxon>Nitrospirota</taxon>
        <taxon>Nitrospiria</taxon>
        <taxon>Nitrospirales</taxon>
        <taxon>Nitrospiraceae</taxon>
        <taxon>Nitrospira</taxon>
    </lineage>
</organism>
<dbReference type="RefSeq" id="WP_312646506.1">
    <property type="nucleotide sequence ID" value="NZ_CP116967.1"/>
</dbReference>
<protein>
    <submittedName>
        <fullName evidence="2">Uncharacterized protein</fullName>
    </submittedName>
</protein>
<evidence type="ECO:0000313" key="3">
    <source>
        <dbReference type="Proteomes" id="UP001302719"/>
    </source>
</evidence>
<gene>
    <name evidence="2" type="ORF">PP769_08065</name>
</gene>
<dbReference type="EMBL" id="CP116967">
    <property type="protein sequence ID" value="WNM59698.1"/>
    <property type="molecule type" value="Genomic_DNA"/>
</dbReference>